<reference evidence="2" key="1">
    <citation type="submission" date="2021-06" db="EMBL/GenBank/DDBJ databases">
        <title>Comparative genomics, transcriptomics and evolutionary studies reveal genomic signatures of adaptation to plant cell wall in hemibiotrophic fungi.</title>
        <authorList>
            <consortium name="DOE Joint Genome Institute"/>
            <person name="Baroncelli R."/>
            <person name="Diaz J.F."/>
            <person name="Benocci T."/>
            <person name="Peng M."/>
            <person name="Battaglia E."/>
            <person name="Haridas S."/>
            <person name="Andreopoulos W."/>
            <person name="Labutti K."/>
            <person name="Pangilinan J."/>
            <person name="Floch G.L."/>
            <person name="Makela M.R."/>
            <person name="Henrissat B."/>
            <person name="Grigoriev I.V."/>
            <person name="Crouch J.A."/>
            <person name="De Vries R.P."/>
            <person name="Sukno S.A."/>
            <person name="Thon M.R."/>
        </authorList>
    </citation>
    <scope>NUCLEOTIDE SEQUENCE</scope>
    <source>
        <strain evidence="2">CBS 193.32</strain>
    </source>
</reference>
<dbReference type="Pfam" id="PF00561">
    <property type="entry name" value="Abhydrolase_1"/>
    <property type="match status" value="1"/>
</dbReference>
<dbReference type="AlphaFoldDB" id="A0AAJ0AG19"/>
<dbReference type="InterPro" id="IPR050266">
    <property type="entry name" value="AB_hydrolase_sf"/>
</dbReference>
<dbReference type="SUPFAM" id="SSF53474">
    <property type="entry name" value="alpha/beta-Hydrolases"/>
    <property type="match status" value="1"/>
</dbReference>
<accession>A0AAJ0AG19</accession>
<dbReference type="InterPro" id="IPR000073">
    <property type="entry name" value="AB_hydrolase_1"/>
</dbReference>
<dbReference type="InterPro" id="IPR029058">
    <property type="entry name" value="AB_hydrolase_fold"/>
</dbReference>
<proteinExistence type="predicted"/>
<dbReference type="PANTHER" id="PTHR43798:SF33">
    <property type="entry name" value="HYDROLASE, PUTATIVE (AFU_ORTHOLOGUE AFUA_2G14860)-RELATED"/>
    <property type="match status" value="1"/>
</dbReference>
<dbReference type="InterPro" id="IPR000639">
    <property type="entry name" value="Epox_hydrolase-like"/>
</dbReference>
<dbReference type="Proteomes" id="UP001224890">
    <property type="component" value="Unassembled WGS sequence"/>
</dbReference>
<name>A0AAJ0AG19_9PEZI</name>
<dbReference type="PRINTS" id="PR00412">
    <property type="entry name" value="EPOXHYDRLASE"/>
</dbReference>
<dbReference type="Gene3D" id="3.40.50.1820">
    <property type="entry name" value="alpha/beta hydrolase"/>
    <property type="match status" value="1"/>
</dbReference>
<evidence type="ECO:0000259" key="1">
    <source>
        <dbReference type="Pfam" id="PF00561"/>
    </source>
</evidence>
<gene>
    <name evidence="2" type="ORF">BDP55DRAFT_677275</name>
</gene>
<dbReference type="RefSeq" id="XP_060425029.1">
    <property type="nucleotide sequence ID" value="XM_060575879.1"/>
</dbReference>
<organism evidence="2 3">
    <name type="scientific">Colletotrichum godetiae</name>
    <dbReference type="NCBI Taxonomy" id="1209918"/>
    <lineage>
        <taxon>Eukaryota</taxon>
        <taxon>Fungi</taxon>
        <taxon>Dikarya</taxon>
        <taxon>Ascomycota</taxon>
        <taxon>Pezizomycotina</taxon>
        <taxon>Sordariomycetes</taxon>
        <taxon>Hypocreomycetidae</taxon>
        <taxon>Glomerellales</taxon>
        <taxon>Glomerellaceae</taxon>
        <taxon>Colletotrichum</taxon>
        <taxon>Colletotrichum acutatum species complex</taxon>
    </lineage>
</organism>
<feature type="domain" description="AB hydrolase-1" evidence="1">
    <location>
        <begin position="34"/>
        <end position="317"/>
    </location>
</feature>
<dbReference type="EMBL" id="JAHMHR010000051">
    <property type="protein sequence ID" value="KAK1671026.1"/>
    <property type="molecule type" value="Genomic_DNA"/>
</dbReference>
<keyword evidence="2" id="KW-0378">Hydrolase</keyword>
<protein>
    <submittedName>
        <fullName evidence="2">Alpha/Beta hydrolase protein</fullName>
    </submittedName>
</protein>
<dbReference type="GO" id="GO:0047372">
    <property type="term" value="F:monoacylglycerol lipase activity"/>
    <property type="evidence" value="ECO:0007669"/>
    <property type="project" value="TreeGrafter"/>
</dbReference>
<keyword evidence="3" id="KW-1185">Reference proteome</keyword>
<evidence type="ECO:0000313" key="2">
    <source>
        <dbReference type="EMBL" id="KAK1671026.1"/>
    </source>
</evidence>
<dbReference type="GeneID" id="85460405"/>
<comment type="caution">
    <text evidence="2">The sequence shown here is derived from an EMBL/GenBank/DDBJ whole genome shotgun (WGS) entry which is preliminary data.</text>
</comment>
<sequence>MAALDLSILTKKTLAVSRGFIYTYYTSPARNSLPTLLLFHGWPDTARLWAGLVNNYLIPNGYGVVALDNLGFGDTSKPTDPEDYAWHRLTTDAVRILDTEGLTKVVSLGHDWGCLIAQRLYNFHPDRICGLVTLSIPYMPPTGHFDLETVNEMTRKAFGVGIFEYWHFFLAEDSVDIMNTNLESVYSVAFGDPHTWLENWCTPGKMREFITQGRTQPALPFATPEHRADFMKRYGRDGGFAAPRCVYTVTSSGISARSESMLSEDVKTVRVPVLYWGGEQDYVCRPGMLQQSIAAGVLPDIKSITREGGHWALLEQPVVFGEDVLGWLQETFDSCS</sequence>
<dbReference type="GO" id="GO:0016020">
    <property type="term" value="C:membrane"/>
    <property type="evidence" value="ECO:0007669"/>
    <property type="project" value="TreeGrafter"/>
</dbReference>
<dbReference type="PANTHER" id="PTHR43798">
    <property type="entry name" value="MONOACYLGLYCEROL LIPASE"/>
    <property type="match status" value="1"/>
</dbReference>
<dbReference type="GO" id="GO:0046464">
    <property type="term" value="P:acylglycerol catabolic process"/>
    <property type="evidence" value="ECO:0007669"/>
    <property type="project" value="TreeGrafter"/>
</dbReference>
<evidence type="ECO:0000313" key="3">
    <source>
        <dbReference type="Proteomes" id="UP001224890"/>
    </source>
</evidence>